<dbReference type="EMBL" id="BARW01026436">
    <property type="protein sequence ID" value="GAJ05422.1"/>
    <property type="molecule type" value="Genomic_DNA"/>
</dbReference>
<organism evidence="1">
    <name type="scientific">marine sediment metagenome</name>
    <dbReference type="NCBI Taxonomy" id="412755"/>
    <lineage>
        <taxon>unclassified sequences</taxon>
        <taxon>metagenomes</taxon>
        <taxon>ecological metagenomes</taxon>
    </lineage>
</organism>
<protein>
    <submittedName>
        <fullName evidence="1">Uncharacterized protein</fullName>
    </submittedName>
</protein>
<accession>X1UPA1</accession>
<name>X1UPA1_9ZZZZ</name>
<sequence length="78" mass="9006">MIKNKKLWKDYVDKNKHFYSKAVVDVAREVMRLLDDRKHKDFDANNIIIEANKNIDTGGGITGFSSWMRGSNNNSMSQ</sequence>
<reference evidence="1" key="1">
    <citation type="journal article" date="2014" name="Front. Microbiol.">
        <title>High frequency of phylogenetically diverse reductive dehalogenase-homologous genes in deep subseafloor sedimentary metagenomes.</title>
        <authorList>
            <person name="Kawai M."/>
            <person name="Futagami T."/>
            <person name="Toyoda A."/>
            <person name="Takaki Y."/>
            <person name="Nishi S."/>
            <person name="Hori S."/>
            <person name="Arai W."/>
            <person name="Tsubouchi T."/>
            <person name="Morono Y."/>
            <person name="Uchiyama I."/>
            <person name="Ito T."/>
            <person name="Fujiyama A."/>
            <person name="Inagaki F."/>
            <person name="Takami H."/>
        </authorList>
    </citation>
    <scope>NUCLEOTIDE SEQUENCE</scope>
    <source>
        <strain evidence="1">Expedition CK06-06</strain>
    </source>
</reference>
<dbReference type="AlphaFoldDB" id="X1UPA1"/>
<comment type="caution">
    <text evidence="1">The sequence shown here is derived from an EMBL/GenBank/DDBJ whole genome shotgun (WGS) entry which is preliminary data.</text>
</comment>
<evidence type="ECO:0000313" key="1">
    <source>
        <dbReference type="EMBL" id="GAJ05422.1"/>
    </source>
</evidence>
<gene>
    <name evidence="1" type="ORF">S12H4_43120</name>
</gene>
<proteinExistence type="predicted"/>